<dbReference type="GO" id="GO:0000166">
    <property type="term" value="F:nucleotide binding"/>
    <property type="evidence" value="ECO:0007669"/>
    <property type="project" value="InterPro"/>
</dbReference>
<evidence type="ECO:0000259" key="4">
    <source>
        <dbReference type="Pfam" id="PF02894"/>
    </source>
</evidence>
<dbReference type="PANTHER" id="PTHR43708">
    <property type="entry name" value="CONSERVED EXPRESSED OXIDOREDUCTASE (EUROFUNG)"/>
    <property type="match status" value="1"/>
</dbReference>
<dbReference type="Pfam" id="PF01408">
    <property type="entry name" value="GFO_IDH_MocA"/>
    <property type="match status" value="1"/>
</dbReference>
<reference evidence="5 6" key="1">
    <citation type="submission" date="2018-08" db="EMBL/GenBank/DDBJ databases">
        <title>Meiothermus cateniformans JCM 15151 genome sequencing project.</title>
        <authorList>
            <person name="Da Costa M.S."/>
            <person name="Albuquerque L."/>
            <person name="Raposo P."/>
            <person name="Froufe H.J.C."/>
            <person name="Barroso C.S."/>
            <person name="Egas C."/>
        </authorList>
    </citation>
    <scope>NUCLEOTIDE SEQUENCE [LARGE SCALE GENOMIC DNA]</scope>
    <source>
        <strain evidence="5 6">JCM 15151</strain>
    </source>
</reference>
<dbReference type="PANTHER" id="PTHR43708:SF5">
    <property type="entry name" value="CONSERVED EXPRESSED OXIDOREDUCTASE (EUROFUNG)-RELATED"/>
    <property type="match status" value="1"/>
</dbReference>
<proteinExistence type="inferred from homology"/>
<comment type="similarity">
    <text evidence="1">Belongs to the Gfo/Idh/MocA family.</text>
</comment>
<dbReference type="EMBL" id="QWKX01000016">
    <property type="protein sequence ID" value="RIH78326.1"/>
    <property type="molecule type" value="Genomic_DNA"/>
</dbReference>
<organism evidence="5 6">
    <name type="scientific">Meiothermus taiwanensis</name>
    <dbReference type="NCBI Taxonomy" id="172827"/>
    <lineage>
        <taxon>Bacteria</taxon>
        <taxon>Thermotogati</taxon>
        <taxon>Deinococcota</taxon>
        <taxon>Deinococci</taxon>
        <taxon>Thermales</taxon>
        <taxon>Thermaceae</taxon>
        <taxon>Meiothermus</taxon>
    </lineage>
</organism>
<dbReference type="EC" id="1.1.1.371" evidence="5"/>
<dbReference type="NCBIfam" id="NF008607">
    <property type="entry name" value="PRK11579.1"/>
    <property type="match status" value="1"/>
</dbReference>
<dbReference type="RefSeq" id="WP_119361541.1">
    <property type="nucleotide sequence ID" value="NZ_JBHSXZ010000007.1"/>
</dbReference>
<dbReference type="InterPro" id="IPR000683">
    <property type="entry name" value="Gfo/Idh/MocA-like_OxRdtase_N"/>
</dbReference>
<dbReference type="Pfam" id="PF02894">
    <property type="entry name" value="GFO_IDH_MocA_C"/>
    <property type="match status" value="1"/>
</dbReference>
<dbReference type="InterPro" id="IPR036291">
    <property type="entry name" value="NAD(P)-bd_dom_sf"/>
</dbReference>
<dbReference type="Gene3D" id="3.40.50.720">
    <property type="entry name" value="NAD(P)-binding Rossmann-like Domain"/>
    <property type="match status" value="1"/>
</dbReference>
<accession>A0A399E308</accession>
<evidence type="ECO:0000256" key="1">
    <source>
        <dbReference type="ARBA" id="ARBA00010928"/>
    </source>
</evidence>
<evidence type="ECO:0000256" key="2">
    <source>
        <dbReference type="ARBA" id="ARBA00023002"/>
    </source>
</evidence>
<dbReference type="GO" id="GO:0102497">
    <property type="term" value="F:scyllo-inositol dehydrogenase (NADP+) activity"/>
    <property type="evidence" value="ECO:0007669"/>
    <property type="project" value="UniProtKB-EC"/>
</dbReference>
<evidence type="ECO:0000313" key="6">
    <source>
        <dbReference type="Proteomes" id="UP000266089"/>
    </source>
</evidence>
<dbReference type="InterPro" id="IPR051317">
    <property type="entry name" value="Gfo/Idh/MocA_oxidoreduct"/>
</dbReference>
<dbReference type="OrthoDB" id="9815825at2"/>
<sequence>MTLPIHVALVGYGMAGKVFHAPVIQAVPGLHLVTIQSSQPQKVHSDWPEVWVSPTFEEVIESPQIDLVVIATPNPTHYELARRALEAGKHVVVDKPFTLFAHEARALKELAQAQGRVLAVFQNRRWDGDFMTLQKMVEAGTLGEVVYFESHFDRYRPVVQNRWREQPGPGSGVWYDLGPHLADQALLLFGWPQALYADIGMQRYGAQADDYFHVLLRYPRLRVVLHASALVPGGSPRFVVHGTQASLVHYGLDTQEKALRVGLRPGEPNWNPDRCEAWLHRPEQAPEPIVVEPGDYRRFYEGVRDAILGRGPNPVPPEQAVRLMELLEVAQKSALERREIALGSEA</sequence>
<evidence type="ECO:0000259" key="3">
    <source>
        <dbReference type="Pfam" id="PF01408"/>
    </source>
</evidence>
<dbReference type="Gene3D" id="3.30.360.10">
    <property type="entry name" value="Dihydrodipicolinate Reductase, domain 2"/>
    <property type="match status" value="1"/>
</dbReference>
<keyword evidence="2 5" id="KW-0560">Oxidoreductase</keyword>
<gene>
    <name evidence="5" type="primary">iolW</name>
    <name evidence="5" type="ORF">Mcate_00916</name>
</gene>
<name>A0A399E308_9DEIN</name>
<feature type="domain" description="Gfo/Idh/MocA-like oxidoreductase N-terminal" evidence="3">
    <location>
        <begin position="5"/>
        <end position="120"/>
    </location>
</feature>
<dbReference type="InterPro" id="IPR004104">
    <property type="entry name" value="Gfo/Idh/MocA-like_OxRdtase_C"/>
</dbReference>
<dbReference type="SUPFAM" id="SSF51735">
    <property type="entry name" value="NAD(P)-binding Rossmann-fold domains"/>
    <property type="match status" value="1"/>
</dbReference>
<feature type="domain" description="Gfo/Idh/MocA-like oxidoreductase C-terminal" evidence="4">
    <location>
        <begin position="135"/>
        <end position="342"/>
    </location>
</feature>
<protein>
    <submittedName>
        <fullName evidence="5">Scyllo-inositol 2-dehydrogenase (NADP(+))</fullName>
        <ecNumber evidence="5">1.1.1.371</ecNumber>
    </submittedName>
</protein>
<comment type="caution">
    <text evidence="5">The sequence shown here is derived from an EMBL/GenBank/DDBJ whole genome shotgun (WGS) entry which is preliminary data.</text>
</comment>
<dbReference type="Proteomes" id="UP000266089">
    <property type="component" value="Unassembled WGS sequence"/>
</dbReference>
<evidence type="ECO:0000313" key="5">
    <source>
        <dbReference type="EMBL" id="RIH78326.1"/>
    </source>
</evidence>
<dbReference type="AlphaFoldDB" id="A0A399E308"/>